<dbReference type="RefSeq" id="WP_290247600.1">
    <property type="nucleotide sequence ID" value="NZ_JAUFQT010000001.1"/>
</dbReference>
<protein>
    <submittedName>
        <fullName evidence="2">NTPase</fullName>
    </submittedName>
</protein>
<feature type="chain" id="PRO_5045533379" evidence="1">
    <location>
        <begin position="20"/>
        <end position="334"/>
    </location>
</feature>
<comment type="caution">
    <text evidence="2">The sequence shown here is derived from an EMBL/GenBank/DDBJ whole genome shotgun (WGS) entry which is preliminary data.</text>
</comment>
<feature type="signal peptide" evidence="1">
    <location>
        <begin position="1"/>
        <end position="19"/>
    </location>
</feature>
<evidence type="ECO:0000313" key="3">
    <source>
        <dbReference type="Proteomes" id="UP001589654"/>
    </source>
</evidence>
<keyword evidence="3" id="KW-1185">Reference proteome</keyword>
<keyword evidence="1" id="KW-0732">Signal</keyword>
<evidence type="ECO:0000256" key="1">
    <source>
        <dbReference type="SAM" id="SignalP"/>
    </source>
</evidence>
<reference evidence="2 3" key="1">
    <citation type="submission" date="2024-09" db="EMBL/GenBank/DDBJ databases">
        <authorList>
            <person name="Sun Q."/>
            <person name="Mori K."/>
        </authorList>
    </citation>
    <scope>NUCLEOTIDE SEQUENCE [LARGE SCALE GENOMIC DNA]</scope>
    <source>
        <strain evidence="2 3">CECT 7682</strain>
    </source>
</reference>
<dbReference type="EMBL" id="JBHMEW010000061">
    <property type="protein sequence ID" value="MFB9212522.1"/>
    <property type="molecule type" value="Genomic_DNA"/>
</dbReference>
<name>A0ABV5J6T0_9BACT</name>
<proteinExistence type="predicted"/>
<gene>
    <name evidence="2" type="ORF">ACFFUR_11955</name>
</gene>
<evidence type="ECO:0000313" key="2">
    <source>
        <dbReference type="EMBL" id="MFB9212522.1"/>
    </source>
</evidence>
<sequence length="334" mass="37174">MKYIAVLFLWLSTIFQTFCQNTVPPFFLDGKAVVLISAAPDARPVIDWKSIAQEIHPDLVEAGGDPVAYYELEEITLSEEIQGQYAQQFKQRQISNIVVLTRKSSGQVFLNIIPFNGKSDIISAGENWSVQAEGLKELSEKLIAKEASQKSQNLMPLEVPTFLPPLVGGASGGGDVSGNFLARNPLNLNMFKLGVPLSGTSGQTALLTSYRYDLIGRSKAAIQAEQQAEKAGLERIMEEHYPHEVVYLSTIKSKEELLDERIQFVLMRVEGREGDLMESMGVNSASSIDKDRIVVKYYIKFLVRDELYRGPVWDAHPYGQKALIQFLENLKVGG</sequence>
<organism evidence="2 3">
    <name type="scientific">Echinicola jeungdonensis</name>
    <dbReference type="NCBI Taxonomy" id="709343"/>
    <lineage>
        <taxon>Bacteria</taxon>
        <taxon>Pseudomonadati</taxon>
        <taxon>Bacteroidota</taxon>
        <taxon>Cytophagia</taxon>
        <taxon>Cytophagales</taxon>
        <taxon>Cyclobacteriaceae</taxon>
        <taxon>Echinicola</taxon>
    </lineage>
</organism>
<dbReference type="Proteomes" id="UP001589654">
    <property type="component" value="Unassembled WGS sequence"/>
</dbReference>
<accession>A0ABV5J6T0</accession>